<evidence type="ECO:0000313" key="3">
    <source>
        <dbReference type="EMBL" id="NYS95452.1"/>
    </source>
</evidence>
<name>A0A853F0W5_9MICO</name>
<keyword evidence="2" id="KW-0472">Membrane</keyword>
<dbReference type="EMBL" id="JACBYE010000076">
    <property type="protein sequence ID" value="NYS95452.1"/>
    <property type="molecule type" value="Genomic_DNA"/>
</dbReference>
<proteinExistence type="predicted"/>
<feature type="transmembrane region" description="Helical" evidence="2">
    <location>
        <begin position="57"/>
        <end position="84"/>
    </location>
</feature>
<comment type="caution">
    <text evidence="3">The sequence shown here is derived from an EMBL/GenBank/DDBJ whole genome shotgun (WGS) entry which is preliminary data.</text>
</comment>
<evidence type="ECO:0000256" key="2">
    <source>
        <dbReference type="SAM" id="Phobius"/>
    </source>
</evidence>
<keyword evidence="2" id="KW-0812">Transmembrane</keyword>
<dbReference type="RefSeq" id="WP_179914602.1">
    <property type="nucleotide sequence ID" value="NZ_JACBYE010000076.1"/>
</dbReference>
<evidence type="ECO:0008006" key="5">
    <source>
        <dbReference type="Google" id="ProtNLM"/>
    </source>
</evidence>
<sequence>MSSTAVRGTTRPADRSAGRRGGPAGPSGPSRTERSAARRRRWGWGQKGAVPGSFGKFALFAEVMLTGVYVAVLSIPVITALPALTAGVRHLRRFLAGESDSVSAVWADVRAACSGVWLVATGSLVALFLVVLNLWAVSTGALPGGAVVGVVTAAFGVALVVGLLRAAGEWQPGARWTTLLVSGVRGIAADAAGSAFLLSGVLMAGVLVWMLKPLGLVVGGLVAFAVVSVAQRDRTARVGAGAGPV</sequence>
<feature type="transmembrane region" description="Helical" evidence="2">
    <location>
        <begin position="214"/>
        <end position="230"/>
    </location>
</feature>
<accession>A0A853F0W5</accession>
<dbReference type="AlphaFoldDB" id="A0A853F0W5"/>
<feature type="transmembrane region" description="Helical" evidence="2">
    <location>
        <begin position="116"/>
        <end position="136"/>
    </location>
</feature>
<reference evidence="3 4" key="1">
    <citation type="submission" date="2020-07" db="EMBL/GenBank/DDBJ databases">
        <title>MOT database genomes.</title>
        <authorList>
            <person name="Joseph S."/>
            <person name="Aduse-Opoku J."/>
            <person name="Hashim A."/>
            <person name="Wade W."/>
            <person name="Curtis M."/>
        </authorList>
    </citation>
    <scope>NUCLEOTIDE SEQUENCE [LARGE SCALE GENOMIC DNA]</scope>
    <source>
        <strain evidence="3 4">DSM 100099</strain>
    </source>
</reference>
<organism evidence="3 4">
    <name type="scientific">Sanguibacter inulinus</name>
    <dbReference type="NCBI Taxonomy" id="60922"/>
    <lineage>
        <taxon>Bacteria</taxon>
        <taxon>Bacillati</taxon>
        <taxon>Actinomycetota</taxon>
        <taxon>Actinomycetes</taxon>
        <taxon>Micrococcales</taxon>
        <taxon>Sanguibacteraceae</taxon>
        <taxon>Sanguibacter</taxon>
    </lineage>
</organism>
<feature type="transmembrane region" description="Helical" evidence="2">
    <location>
        <begin position="142"/>
        <end position="166"/>
    </location>
</feature>
<dbReference type="Proteomes" id="UP000561011">
    <property type="component" value="Unassembled WGS sequence"/>
</dbReference>
<feature type="transmembrane region" description="Helical" evidence="2">
    <location>
        <begin position="187"/>
        <end position="208"/>
    </location>
</feature>
<gene>
    <name evidence="3" type="ORF">HZZ10_18260</name>
</gene>
<keyword evidence="4" id="KW-1185">Reference proteome</keyword>
<protein>
    <recommendedName>
        <fullName evidence="5">DUF624 domain-containing protein</fullName>
    </recommendedName>
</protein>
<evidence type="ECO:0000313" key="4">
    <source>
        <dbReference type="Proteomes" id="UP000561011"/>
    </source>
</evidence>
<keyword evidence="2" id="KW-1133">Transmembrane helix</keyword>
<evidence type="ECO:0000256" key="1">
    <source>
        <dbReference type="SAM" id="MobiDB-lite"/>
    </source>
</evidence>
<feature type="region of interest" description="Disordered" evidence="1">
    <location>
        <begin position="1"/>
        <end position="41"/>
    </location>
</feature>